<dbReference type="EMBL" id="BSDZ01000013">
    <property type="protein sequence ID" value="GLI62783.1"/>
    <property type="molecule type" value="Genomic_DNA"/>
</dbReference>
<evidence type="ECO:0000313" key="3">
    <source>
        <dbReference type="Proteomes" id="UP001165090"/>
    </source>
</evidence>
<feature type="compositionally biased region" description="Low complexity" evidence="1">
    <location>
        <begin position="926"/>
        <end position="949"/>
    </location>
</feature>
<feature type="compositionally biased region" description="Polar residues" evidence="1">
    <location>
        <begin position="506"/>
        <end position="518"/>
    </location>
</feature>
<proteinExistence type="predicted"/>
<gene>
    <name evidence="2" type="ORF">VaNZ11_005530</name>
</gene>
<feature type="compositionally biased region" description="Polar residues" evidence="1">
    <location>
        <begin position="390"/>
        <end position="406"/>
    </location>
</feature>
<feature type="compositionally biased region" description="Low complexity" evidence="1">
    <location>
        <begin position="898"/>
        <end position="908"/>
    </location>
</feature>
<feature type="compositionally biased region" description="Basic and acidic residues" evidence="1">
    <location>
        <begin position="275"/>
        <end position="284"/>
    </location>
</feature>
<feature type="compositionally biased region" description="Low complexity" evidence="1">
    <location>
        <begin position="1030"/>
        <end position="1080"/>
    </location>
</feature>
<feature type="compositionally biased region" description="Basic and acidic residues" evidence="1">
    <location>
        <begin position="565"/>
        <end position="574"/>
    </location>
</feature>
<feature type="compositionally biased region" description="Polar residues" evidence="1">
    <location>
        <begin position="963"/>
        <end position="978"/>
    </location>
</feature>
<feature type="compositionally biased region" description="Low complexity" evidence="1">
    <location>
        <begin position="837"/>
        <end position="871"/>
    </location>
</feature>
<feature type="region of interest" description="Disordered" evidence="1">
    <location>
        <begin position="815"/>
        <end position="908"/>
    </location>
</feature>
<reference evidence="2 3" key="1">
    <citation type="journal article" date="2023" name="IScience">
        <title>Expanded male sex-determining region conserved during the evolution of homothallism in the green alga Volvox.</title>
        <authorList>
            <person name="Yamamoto K."/>
            <person name="Matsuzaki R."/>
            <person name="Mahakham W."/>
            <person name="Heman W."/>
            <person name="Sekimoto H."/>
            <person name="Kawachi M."/>
            <person name="Minakuchi Y."/>
            <person name="Toyoda A."/>
            <person name="Nozaki H."/>
        </authorList>
    </citation>
    <scope>NUCLEOTIDE SEQUENCE [LARGE SCALE GENOMIC DNA]</scope>
    <source>
        <strain evidence="2 3">NIES-4468</strain>
    </source>
</reference>
<feature type="compositionally biased region" description="Low complexity" evidence="1">
    <location>
        <begin position="581"/>
        <end position="597"/>
    </location>
</feature>
<accession>A0ABQ5RZU6</accession>
<feature type="compositionally biased region" description="Pro residues" evidence="1">
    <location>
        <begin position="130"/>
        <end position="139"/>
    </location>
</feature>
<feature type="compositionally biased region" description="Low complexity" evidence="1">
    <location>
        <begin position="481"/>
        <end position="500"/>
    </location>
</feature>
<feature type="region of interest" description="Disordered" evidence="1">
    <location>
        <begin position="730"/>
        <end position="799"/>
    </location>
</feature>
<feature type="compositionally biased region" description="Low complexity" evidence="1">
    <location>
        <begin position="730"/>
        <end position="750"/>
    </location>
</feature>
<evidence type="ECO:0000313" key="2">
    <source>
        <dbReference type="EMBL" id="GLI62783.1"/>
    </source>
</evidence>
<feature type="region of interest" description="Disordered" evidence="1">
    <location>
        <begin position="1"/>
        <end position="717"/>
    </location>
</feature>
<comment type="caution">
    <text evidence="2">The sequence shown here is derived from an EMBL/GenBank/DDBJ whole genome shotgun (WGS) entry which is preliminary data.</text>
</comment>
<dbReference type="Proteomes" id="UP001165090">
    <property type="component" value="Unassembled WGS sequence"/>
</dbReference>
<evidence type="ECO:0000256" key="1">
    <source>
        <dbReference type="SAM" id="MobiDB-lite"/>
    </source>
</evidence>
<keyword evidence="3" id="KW-1185">Reference proteome</keyword>
<feature type="compositionally biased region" description="Acidic residues" evidence="1">
    <location>
        <begin position="156"/>
        <end position="171"/>
    </location>
</feature>
<feature type="compositionally biased region" description="Basic and acidic residues" evidence="1">
    <location>
        <begin position="334"/>
        <end position="364"/>
    </location>
</feature>
<feature type="compositionally biased region" description="Low complexity" evidence="1">
    <location>
        <begin position="172"/>
        <end position="189"/>
    </location>
</feature>
<protein>
    <submittedName>
        <fullName evidence="2">Uncharacterized protein</fullName>
    </submittedName>
</protein>
<name>A0ABQ5RZU6_9CHLO</name>
<feature type="compositionally biased region" description="Low complexity" evidence="1">
    <location>
        <begin position="94"/>
        <end position="111"/>
    </location>
</feature>
<feature type="compositionally biased region" description="Low complexity" evidence="1">
    <location>
        <begin position="434"/>
        <end position="447"/>
    </location>
</feature>
<feature type="compositionally biased region" description="Acidic residues" evidence="1">
    <location>
        <begin position="318"/>
        <end position="328"/>
    </location>
</feature>
<feature type="compositionally biased region" description="Low complexity" evidence="1">
    <location>
        <begin position="761"/>
        <end position="788"/>
    </location>
</feature>
<feature type="compositionally biased region" description="Low complexity" evidence="1">
    <location>
        <begin position="979"/>
        <end position="1017"/>
    </location>
</feature>
<feature type="compositionally biased region" description="Low complexity" evidence="1">
    <location>
        <begin position="1109"/>
        <end position="1126"/>
    </location>
</feature>
<feature type="compositionally biased region" description="Polar residues" evidence="1">
    <location>
        <begin position="686"/>
        <end position="704"/>
    </location>
</feature>
<organism evidence="2 3">
    <name type="scientific">Volvox africanus</name>
    <dbReference type="NCBI Taxonomy" id="51714"/>
    <lineage>
        <taxon>Eukaryota</taxon>
        <taxon>Viridiplantae</taxon>
        <taxon>Chlorophyta</taxon>
        <taxon>core chlorophytes</taxon>
        <taxon>Chlorophyceae</taxon>
        <taxon>CS clade</taxon>
        <taxon>Chlamydomonadales</taxon>
        <taxon>Volvocaceae</taxon>
        <taxon>Volvox</taxon>
    </lineage>
</organism>
<sequence>MGCLCFGSGKQDLSELSAPLDPAVPKPDPDYASNRGQGGGRNGRQAQTSTIGRAAGSRGATFNGPPAGASHPPAELEGATQQRDPAAARPFQRSSPSGAAASAPEGLAVAGGSMPRANTGNRPQPLSIPDSPPGPPAPPKAARWDITPNEQSQPADEADLDDVEVDLEEVQELSPIPTASATPASRPASLNGGQPSARRRSGTFQQSPSNLGPGRTATLAPARSSTSSEAEDDGVEAFSGEAESPPPGSSPTALIYSQQQEQQGRGPFGAAPLDDFDRQQEHQPARLVLEQKQSRETSITARGPGQGSGSPSTTSSSDFDDEEEEEEPVVQKQEAQKREGTEKGGQEKGRQEARVQDEAPEPRDVAIVGEPRSDSSGRQEATGARRAGSPAQQHQFGLSRPQSARKTATGPHAPVRPSPLGHSSRHAGSLTRQDSNLSDGSDLSLPGEYERYGGGSSEDDEVADRQYEQAITAAGGQVVLGATARTSLAASSRTSLGATSDGAGRGSSTVASEPTISPGTMAPRKSGYENPMWREVLEEEDSAGVEGSPQSSSHPGPEPVQPLHLRLEGDKDNDGALVTVQQQQPRQQQQQRQSRPSDGTDMSSQDERGIGSNFDSESESESKSEEAEEEEEESNPVQMAIGRKLSAASAGPAVMNRDVQGSGAVGDEADRLARASGGVQGDAGTSERTPPQRNSIRWTGSFTGINGAAGGSLAASDSMQGAMAITVPAEASSTATAAATTAAVAEAAPTEQEDARPGVMSRSQSQPVSSSSSATEGPTAAPITATGASGSRLPQPRSPNFVAATSAKAAASGAAKSTVSGSKPAAGSVKNSIPSVAKSAPPATTHSSTSTATTTQRAAAAPSPTPGSGLPHFMLPTRSTVAHRRPSEDGATPISGIPTTPASGGTATSTATSAAVTAYNTTAATSTGAAVPASKAAPPGPHAKAPSPATSTGASRPIAPGSASVTRSAPARQPSSTGSTPVSAPKPPTAVTTSTATAGPSGGAKSATGSTAKSVTANSTASSSKPSPVGSTGMAATAKAASATAPASGKPAVKPTAKPATAPVAKAGSGPTSTSTSAARRPSDDASGTGTASHVAPASGAKSESQPEGAVSSAPAVASATAATPPAGGGSGLPFGEWRMVRLKKDMRCCAADGTVAQETHDGQMEVFKCEETLPPGSLAAVISHSLFPPEGSGSAPQPKTWIFCPDPLCMESKPVGSDLPPWPAKIILAGGVKVTRAEYDHLKDLGLDVTLPGKAPAAVATASG</sequence>
<feature type="region of interest" description="Disordered" evidence="1">
    <location>
        <begin position="926"/>
        <end position="1133"/>
    </location>
</feature>